<dbReference type="Pfam" id="PF14240">
    <property type="entry name" value="YHYH"/>
    <property type="match status" value="1"/>
</dbReference>
<protein>
    <submittedName>
        <fullName evidence="3">Baseplate wedge initiator</fullName>
    </submittedName>
</protein>
<dbReference type="GeneID" id="30307656"/>
<dbReference type="RefSeq" id="YP_009322507.1">
    <property type="nucleotide sequence ID" value="NC_031922.1"/>
</dbReference>
<accession>A0A1D8KPT6</accession>
<dbReference type="EMBL" id="KU686204">
    <property type="protein sequence ID" value="AOV60219.1"/>
    <property type="molecule type" value="Genomic_DNA"/>
</dbReference>
<keyword evidence="4" id="KW-1185">Reference proteome</keyword>
<sequence>MIDTSFQKVQVNQVIFSQLPSFVQEENPLFVDFLKTYYLGEEYQGGNIDITQNFNDYQKVETFSGNENLVGFTTCTSKVNFFDSTIEVVSTDGWPEKYGLLKINDEIISYTGKTKTSFTGCLRGFSGVESLHSKSDPEQLVFSKTFAATHKIQTQVINLSNLFLQEFWQNLKNLFLPGFEDRKIINPVDKANFLRQAKDLFASKGTSNAIEILFRVLYGKDSEVIKPIDYLFAPSDADYIKTTDVVAELISGDPTKIAGQELRQTGDNFTSASIFDVKFASRNNRSYYQISLSKETLKGNFKITGSSSLTNNVSIGDTVLTVDSTLGFEDSGEIYVGAGLTVGIVTYTNKSSTQFFDVVGLSSSYSDGQFVRSSNTVFSYENGDISKPVVFRLTAVATGSPLQDVGYLVKNDILKGKTLGNLSLASNQRLNTWVHNIKTTTDVSKDIRTNISNIDIVTNTVNTKDPHLLKFGDPITLVDLTSNIPQNVEGTVSQVVSANVFQLNIISGTIDVGRTYKVRSNTIFASHNDSNVKVDEFVAEVQNTYIDKTDENVYVASGSLPAYKIYATNRKKTFFNSDINSDTGSINIVSHGFITGDLIKYSPVSVGQSALPGLSTNTDYIVSKVDSDNIKLSRSSSDAVNKRYINIQPNDVINHQVLPTELFKKDIKHQNFLRRFPKTPTLNKFKEVFLNEPIGMFKNGVEIVSNRSGDFIRYGIVKNIEVQNGGSNFDLVSPPNINISDSVGTGATAYAIIENGKFEGIEVVSAGYDIKKTPNVVITGGNGNGATAVARLKESKTTRTFNAESDVNITIHAVTFVDRHLFDNGESVYYKKADDYDPIGGLVDNSLYYLNVVDDFTVKFMSSYEDAVAGINPIVLTSKSTGTNSLQSTKIRKVLGSIVVTDPGSGYSNRRLEVSSSPYPSTDYTTVDDIVSGINTANNYVYFKQHGFNDGDLIEYHSSGPISGLSTTQNYQVLKLDEDRFRVCSAGIGTTSSNLNYRKLDYVKFDNNGTSTHTFKYPDIHVSVETISGVANTAYSQPRVRPLCRGEIVQCPLIAPGVGYGSSDVINVHRRPNVQVSNGSNGVLDVFVDNGKIVQCFIVNAGGGYVTPPEVIINGDGKYAKIITNITDGKISSVTIVDTGKGYTSQNTTISLRSPGFGAKLEANVDKWDIDIFSKYRNSISENDDGLILPSQNDDYGAKFVHAYAGRKLRFDFNDNIQNDFSERPTVNHSPILGWAYDGSPIYGPYGHGFKTGGAIRRMIPGYTLVSKGNRPPVSLFPLGYFINDYIFTNDGDLDEFNGRFCKTPEYPDGVYAYFCTIQATNSSKFPFVNTREPAFPYVLNNFKYKKDSFNQDPSSIQSLPILNSGDLIRNTYNYKFGFANSNYDYLTTNQVDETQLIVRTTVESGISTINIVSPGENYKVNDKIRFNNLNSGGSESTAKVKTLVGSGLSSLSYEREVVSDIEFLYGDRNVVGVATTAHNLSNNDLVIVGGIGTGELKFIQGPRTIAVSSITGVLQQNLGPVSDTGITTTILLSVPSSDSDSIDVDDIISIGTDERVIVLEKLPFDGRYRISRPPGYAGTHFSGELVHVDQRKFSYDVGINTDLKTQQNRKIVFNPVSSIGIGTTVIVKSIAGIGTTTAIRVKSLNDIILEGHELPPEGSDADNTITINSHGFRTGQRLTYNIGRAGIALTVSNSVSLSNPFQLVDGQYVYAVNKGTNLLGITTTITGIGTTSASLYFTGITTTGTEHFFKESNKDYTGHVERYDVTVVTNFEHTLKSRDNVKIDISPNTTVSKTIEFNTIARKTLVDGYYVSAASTFIGVGATNSVITITDHEFVPGQKLLYEAGSSEISPLVNNGEYFAQVINDNQFRLSTNYKDATSFGGNFIGITTFGVGVHKFSAINPHIVATRGQTIGFAVSDNSLNDLKLEFYEDENFVTKYDGAGVSTEITRSTAVPGSNGSLVNLKLTENVPTPLYYKLEPTNLDGTSVSKRDANPDNTVAAGSKIIINNSVYSGTFSISTTGTNTFQYQVDKKPESEIYTSSGINTFRYITDSKTARGGINEIKVTFGGVKYRRNPGISTIITDTGKNAILRIYDDSIGRPANTEMLSVGYEYPSDRSLQPSVDLPTIVTISNNFALNSVGVTSGGKNYINAPELIVPGAEDIDLTAVLSGTSVGEVIVNRSGKGFNEVPNPPRIIPVRNSNGIGIVSTSSNGETNTLILAQPLNGWTPNTFPFSINDRIFVEGVGTAQTVFATTGGYNSENYNYSFFTVNSISPLTSKLTYSIAGLGTTGGTYDPDTSAGRVIKQSDLPTFTGGLNPEPFFEGEKITFGSNGTGFVLDQDGYDNVTNTLRLRSLSTPIRNGDVIRGTLSRAVGTVRNFEAYSDFFNTNFGAEKEKGFQKNTGKLNDDFQKLEDSDYYQNFSYSIKSEVPIETWKSAVDSIVHPTGYKNFSDLVVKSQSTAGFARSLDLKPENLVSDTSLLVSIDNEKSFFTRDDFDLAGETLITEDISKFIDLRNRKIASFINVISNKVDIIDDIAPQFTGIGTTTSAEIVGLSSFRLTSSNEVLFTKIFDPSDTDVVSLGSSVIRINNHNFQTGERIKYDPGGAYGNNRIGIDTTSNVLGGISTDKMPAEVFAIKLNNNFFSVAGVSTAADLNDPLVIIGVGTGTEHSFDVLRPDDRVIIEIDEIIQPPLFRKRIDIELAEAVGIGSTTIKVVGVTSMSASDLINIDNEILEITNIGIGSTNSINVNRGVLGTVAAAHTIGAACTARGGSFHIVKDVIHFVTPPYGPTGFSTLSPGIGTQSSFQGRLFNRKNPTTNFIFDDISPDFIGIGKTYTLLQEGQPVSGIVTTISGPEVVNQGIILIDNITQRPTIDFNMIQAQDPGIGGSIIFTGSNRDNLPKGGIVNEFTIGIGSGYQPLVAAAATAVVNGAGSIESVVVTGGGSGYRSGPVPIQVLNPLGIGSTAVLQGTIGAAGTVTGITTVSGGSGYASTTPPIIVIGIDTGYSNMSYTGGSGNGFKASVVVGSGGSIIDLQVTDFGIGYKNNEVLTVAGIPSDAVGAAFSSHTITINSLKFDKFAGFSFGQLLELDDFSNLFNGVRDTFTLTRTTLDKRIININTEESNVYVANNLLIFLNDVLQQPGQAYQFEGGTQVTFTEPPKAGSKLQILFFRGSNEDIDDGDPFSTIKIGDFLQLQRKDASLQQNQRPIIGISGVSQTETILYAGKGINDDPKFTRSLSWTKQKQDFNVDGQSLSKARANDRAQIQPTASIIVDVGVGSEIIYVDNAFPLFSAYDNRSIPNQVPIGGVQLLRYNDIERADGVVSVSAGGTVSIGTVTDPGRGYQSVPKVAFASTIEQIREIGKTWTKRSSYIDVEYQSIDRNSFGLFVAVGSTTGINTSTDAITWRDSGNSTIFGDLNGVVGMTTHTVIVGASGTVGYSTDGRNYQPSKLFRRRNVFPLILFDDITVTQDFNDVTFGQSVGVAVGAAGTIAFTNAGAAGFGTAFEVTQKYSSINLNGVGANQNVFVAVGENGTILRSNNGESWTGVSTSSVTTNLNHVHYANGQWIAVGVAGTIVRSSDNGLTWNIVSAGSTFDLNRVGYANSVWVAIGQSGMVLNSVDTNTWYKKFVGVGTDFNGLAFGDNKLVTVGLSSNIYSSQFETVSAAGTATVSAAGTISAININEGGFGYNPYNPVEVIIEYEPIVRETITSVEVEGDYGDVVSVASSTTGIGTDSPMLIFELDSDSFLDQAAFGDISKSGIGSNQYFVITNSVTGAPTTSITDTGSSIGVGKSFLDNVYFVSQRDFSNSGIVTVFCNVESIAGIGTTDFAPRIGKYSWGRLFNYQRDRLNPKSFPAEIGNGIAGLSTSSTATRRSQIAENYNDLDQTS</sequence>
<proteinExistence type="predicted"/>
<name>A0A1D8KPT6_9CAUD</name>
<organism evidence="3 4">
    <name type="scientific">Synechococcus phage S-CAM9</name>
    <dbReference type="NCBI Taxonomy" id="1883369"/>
    <lineage>
        <taxon>Viruses</taxon>
        <taxon>Duplodnaviria</taxon>
        <taxon>Heunggongvirae</taxon>
        <taxon>Uroviricota</taxon>
        <taxon>Caudoviricetes</taxon>
        <taxon>Pantevenvirales</taxon>
        <taxon>Kyanoviridae</taxon>
        <taxon>Kanaloavirus</taxon>
        <taxon>Kanaloavirus scam9</taxon>
    </lineage>
</organism>
<reference evidence="4 5" key="1">
    <citation type="journal article" date="2016" name="Virology">
        <title>The genomic content and context of auxiliary metabolic genes in marine cyanomyoviruses.</title>
        <authorList>
            <person name="Crummett L.T."/>
            <person name="Puxty R.J."/>
            <person name="Weihe C."/>
            <person name="Marston M.F."/>
            <person name="Martiny J.B."/>
        </authorList>
    </citation>
    <scope>NUCLEOTIDE SEQUENCE [LARGE SCALE GENOMIC DNA]</scope>
    <source>
        <strain evidence="2">0808SB05</strain>
        <strain evidence="3">1109NB16</strain>
    </source>
</reference>
<evidence type="ECO:0000259" key="1">
    <source>
        <dbReference type="Pfam" id="PF14240"/>
    </source>
</evidence>
<evidence type="ECO:0000313" key="4">
    <source>
        <dbReference type="Proteomes" id="UP000202784"/>
    </source>
</evidence>
<evidence type="ECO:0000313" key="2">
    <source>
        <dbReference type="EMBL" id="AOV60219.1"/>
    </source>
</evidence>
<evidence type="ECO:0000313" key="5">
    <source>
        <dbReference type="Proteomes" id="UP000240393"/>
    </source>
</evidence>
<dbReference type="InterPro" id="IPR025924">
    <property type="entry name" value="YHYH_dom"/>
</dbReference>
<dbReference type="Proteomes" id="UP000240393">
    <property type="component" value="Segment"/>
</dbReference>
<feature type="domain" description="YHYH" evidence="1">
    <location>
        <begin position="1227"/>
        <end position="1321"/>
    </location>
</feature>
<evidence type="ECO:0000313" key="3">
    <source>
        <dbReference type="EMBL" id="AOV60675.1"/>
    </source>
</evidence>
<dbReference type="Proteomes" id="UP000202784">
    <property type="component" value="Segment"/>
</dbReference>
<dbReference type="KEGG" id="vg:30307656"/>
<gene>
    <name evidence="3" type="ORF">N161109_072</name>
    <name evidence="2" type="ORF">S050808_072</name>
</gene>
<dbReference type="SUPFAM" id="SSF110296">
    <property type="entry name" value="Oligoxyloglucan reducing end-specific cellobiohydrolase"/>
    <property type="match status" value="1"/>
</dbReference>
<dbReference type="EMBL" id="KU686206">
    <property type="protein sequence ID" value="AOV60675.1"/>
    <property type="molecule type" value="Genomic_DNA"/>
</dbReference>